<evidence type="ECO:0000256" key="4">
    <source>
        <dbReference type="PIRSR" id="PIRSR603782-2"/>
    </source>
</evidence>
<keyword evidence="2 3" id="KW-0186">Copper</keyword>
<dbReference type="PANTHER" id="PTHR12151">
    <property type="entry name" value="ELECTRON TRANSPORT PROTIN SCO1/SENC FAMILY MEMBER"/>
    <property type="match status" value="1"/>
</dbReference>
<evidence type="ECO:0000313" key="7">
    <source>
        <dbReference type="Proteomes" id="UP001155220"/>
    </source>
</evidence>
<dbReference type="Proteomes" id="UP001155220">
    <property type="component" value="Unassembled WGS sequence"/>
</dbReference>
<feature type="binding site" evidence="3">
    <location>
        <position position="80"/>
    </location>
    <ligand>
        <name>Cu cation</name>
        <dbReference type="ChEBI" id="CHEBI:23378"/>
    </ligand>
</feature>
<keyword evidence="7" id="KW-1185">Reference proteome</keyword>
<dbReference type="InterPro" id="IPR013766">
    <property type="entry name" value="Thioredoxin_domain"/>
</dbReference>
<dbReference type="EMBL" id="JALHBS010000049">
    <property type="protein sequence ID" value="MCP3055386.1"/>
    <property type="molecule type" value="Genomic_DNA"/>
</dbReference>
<dbReference type="InterPro" id="IPR003782">
    <property type="entry name" value="SCO1/SenC"/>
</dbReference>
<reference evidence="6" key="1">
    <citation type="submission" date="2022-03" db="EMBL/GenBank/DDBJ databases">
        <title>Aurantimonas Liuensis sp. Nov., isolated from the hadal seawater of the Mariana Trench.</title>
        <authorList>
            <person name="Liu R."/>
        </authorList>
    </citation>
    <scope>NUCLEOTIDE SEQUENCE</scope>
    <source>
        <strain evidence="6">LRZ36</strain>
    </source>
</reference>
<feature type="binding site" evidence="3">
    <location>
        <position position="76"/>
    </location>
    <ligand>
        <name>Cu cation</name>
        <dbReference type="ChEBI" id="CHEBI:23378"/>
    </ligand>
</feature>
<evidence type="ECO:0000313" key="6">
    <source>
        <dbReference type="EMBL" id="MCP3055386.1"/>
    </source>
</evidence>
<gene>
    <name evidence="6" type="ORF">MJ956_09535</name>
</gene>
<name>A0A9X2H711_9HYPH</name>
<dbReference type="InterPro" id="IPR036249">
    <property type="entry name" value="Thioredoxin-like_sf"/>
</dbReference>
<feature type="binding site" evidence="3">
    <location>
        <position position="163"/>
    </location>
    <ligand>
        <name>Cu cation</name>
        <dbReference type="ChEBI" id="CHEBI:23378"/>
    </ligand>
</feature>
<organism evidence="6 7">
    <name type="scientific">Aurantimonas marianensis</name>
    <dbReference type="NCBI Taxonomy" id="2920428"/>
    <lineage>
        <taxon>Bacteria</taxon>
        <taxon>Pseudomonadati</taxon>
        <taxon>Pseudomonadota</taxon>
        <taxon>Alphaproteobacteria</taxon>
        <taxon>Hyphomicrobiales</taxon>
        <taxon>Aurantimonadaceae</taxon>
        <taxon>Aurantimonas</taxon>
    </lineage>
</organism>
<keyword evidence="3" id="KW-0479">Metal-binding</keyword>
<dbReference type="RefSeq" id="WP_253964241.1">
    <property type="nucleotide sequence ID" value="NZ_JALHBS010000049.1"/>
</dbReference>
<protein>
    <submittedName>
        <fullName evidence="6">SCO family protein</fullName>
    </submittedName>
</protein>
<dbReference type="Gene3D" id="3.40.30.10">
    <property type="entry name" value="Glutaredoxin"/>
    <property type="match status" value="1"/>
</dbReference>
<comment type="caution">
    <text evidence="6">The sequence shown here is derived from an EMBL/GenBank/DDBJ whole genome shotgun (WGS) entry which is preliminary data.</text>
</comment>
<evidence type="ECO:0000259" key="5">
    <source>
        <dbReference type="PROSITE" id="PS51352"/>
    </source>
</evidence>
<feature type="domain" description="Thioredoxin" evidence="5">
    <location>
        <begin position="38"/>
        <end position="198"/>
    </location>
</feature>
<evidence type="ECO:0000256" key="3">
    <source>
        <dbReference type="PIRSR" id="PIRSR603782-1"/>
    </source>
</evidence>
<evidence type="ECO:0000256" key="2">
    <source>
        <dbReference type="ARBA" id="ARBA00023008"/>
    </source>
</evidence>
<comment type="similarity">
    <text evidence="1">Belongs to the SCO1/2 family.</text>
</comment>
<dbReference type="GO" id="GO:0046872">
    <property type="term" value="F:metal ion binding"/>
    <property type="evidence" value="ECO:0007669"/>
    <property type="project" value="UniProtKB-KW"/>
</dbReference>
<dbReference type="SUPFAM" id="SSF52833">
    <property type="entry name" value="Thioredoxin-like"/>
    <property type="match status" value="1"/>
</dbReference>
<dbReference type="PROSITE" id="PS51352">
    <property type="entry name" value="THIOREDOXIN_2"/>
    <property type="match status" value="1"/>
</dbReference>
<proteinExistence type="inferred from homology"/>
<dbReference type="Pfam" id="PF02630">
    <property type="entry name" value="SCO1-SenC"/>
    <property type="match status" value="1"/>
</dbReference>
<evidence type="ECO:0000256" key="1">
    <source>
        <dbReference type="ARBA" id="ARBA00010996"/>
    </source>
</evidence>
<dbReference type="PANTHER" id="PTHR12151:SF25">
    <property type="entry name" value="LINALOOL DEHYDRATASE_ISOMERASE DOMAIN-CONTAINING PROTEIN"/>
    <property type="match status" value="1"/>
</dbReference>
<dbReference type="CDD" id="cd02968">
    <property type="entry name" value="SCO"/>
    <property type="match status" value="1"/>
</dbReference>
<accession>A0A9X2H711</accession>
<sequence>MNGLSLFRAGLWAVVALLAGAVAVAALVLFYAPVGPVSGEGPFGTPFALVDQNGAAITEADLKGTPSAVFFGFTHCPEVCPTTLYELAGHQKRLKEEGKDLRLVFVTVDPERDTPEILKDYVSAVGPDITAVTGAPDKIAAMLRGWGVYSAKVGDGPDYSMDHTATTFLLDADGALAGTLAYGEKSDTARAKLDRLVGL</sequence>
<dbReference type="AlphaFoldDB" id="A0A9X2H711"/>
<keyword evidence="4" id="KW-1015">Disulfide bond</keyword>
<feature type="disulfide bond" description="Redox-active" evidence="4">
    <location>
        <begin position="76"/>
        <end position="80"/>
    </location>
</feature>